<dbReference type="PANTHER" id="PTHR46044:SF1">
    <property type="entry name" value="CN HYDROLASE DOMAIN-CONTAINING PROTEIN"/>
    <property type="match status" value="1"/>
</dbReference>
<dbReference type="SUPFAM" id="SSF56317">
    <property type="entry name" value="Carbon-nitrogen hydrolase"/>
    <property type="match status" value="1"/>
</dbReference>
<sequence>METAHKAKVDFLVLGETWLSGYPAWLDHCPDVGRWDYEPMKKVYLRFRQSAISVPGKEFDFLTGLCKKYSQTLAIGVNEKVDHGVGNGTIYNSFLLIDSDGTLLNHHRKLVPTFTEKLLYGHGDGHGLKSMDTSVGRIGGSICWEHWMPLCRQALHDAGEQIHVALWPTVHDIHQVASRSYAFEGRCFVLAAGQIFAAKDFPKELVLPDYLKQNPDQLILNGGSCVIGPDGKYLIEPVFDREELIVCELDLDEAYKERMTMDVSGHYQRRDVFSFDVNQHRH</sequence>
<dbReference type="PROSITE" id="PS00921">
    <property type="entry name" value="NITRIL_CHT_2"/>
    <property type="match status" value="1"/>
</dbReference>
<evidence type="ECO:0000259" key="2">
    <source>
        <dbReference type="PROSITE" id="PS50263"/>
    </source>
</evidence>
<dbReference type="CDD" id="cd07564">
    <property type="entry name" value="nitrilases_CHs"/>
    <property type="match status" value="1"/>
</dbReference>
<dbReference type="InterPro" id="IPR044149">
    <property type="entry name" value="Nitrilases_CHs"/>
</dbReference>
<keyword evidence="3" id="KW-0378">Hydrolase</keyword>
<evidence type="ECO:0000313" key="3">
    <source>
        <dbReference type="EMBL" id="AAR97424.1"/>
    </source>
</evidence>
<gene>
    <name evidence="3" type="ORF">BD7046</name>
</gene>
<accession>Q6RWM5</accession>
<dbReference type="EMBL" id="AY487477">
    <property type="protein sequence ID" value="AAR97424.1"/>
    <property type="molecule type" value="Genomic_DNA"/>
</dbReference>
<proteinExistence type="inferred from homology"/>
<feature type="domain" description="CN hydrolase" evidence="2">
    <location>
        <begin position="1"/>
        <end position="251"/>
    </location>
</feature>
<dbReference type="AlphaFoldDB" id="Q6RWM5"/>
<reference evidence="3" key="1">
    <citation type="journal article" date="2004" name="Appl. Environ. Microbiol.">
        <title>Exploring nitrilase sequence space for enantioselective catalysis.</title>
        <authorList>
            <person name="Robertson D.E."/>
            <person name="Chaplin J.A."/>
            <person name="DeSantis G."/>
            <person name="Podar M."/>
            <person name="Madden M."/>
            <person name="Chi E."/>
            <person name="Richardson T."/>
            <person name="Milan A."/>
            <person name="Miller M."/>
            <person name="Weiner D.P."/>
            <person name="Wong K."/>
            <person name="McQuaid J."/>
            <person name="Farwell B."/>
            <person name="Preston L.A."/>
            <person name="Tan X."/>
            <person name="Snead M.A."/>
            <person name="Keller M."/>
            <person name="Mathur E."/>
            <person name="Kretz P.L."/>
            <person name="Burk M.J."/>
            <person name="Short J.M."/>
        </authorList>
    </citation>
    <scope>NUCLEOTIDE SEQUENCE</scope>
</reference>
<dbReference type="InterPro" id="IPR003010">
    <property type="entry name" value="C-N_Hydrolase"/>
</dbReference>
<dbReference type="PROSITE" id="PS50263">
    <property type="entry name" value="CN_HYDROLASE"/>
    <property type="match status" value="1"/>
</dbReference>
<dbReference type="PANTHER" id="PTHR46044">
    <property type="entry name" value="NITRILASE"/>
    <property type="match status" value="1"/>
</dbReference>
<dbReference type="InterPro" id="IPR000132">
    <property type="entry name" value="Nitrilase/CN_hydratase_CS"/>
</dbReference>
<dbReference type="Pfam" id="PF00795">
    <property type="entry name" value="CN_hydrolase"/>
    <property type="match status" value="1"/>
</dbReference>
<name>Q6RWM5_9ZZZZ</name>
<dbReference type="GO" id="GO:0018762">
    <property type="term" value="F:aliphatic nitrilase activity"/>
    <property type="evidence" value="ECO:0007669"/>
    <property type="project" value="UniProtKB-EC"/>
</dbReference>
<dbReference type="InterPro" id="IPR036526">
    <property type="entry name" value="C-N_Hydrolase_sf"/>
</dbReference>
<organism evidence="3">
    <name type="scientific">uncultured organism</name>
    <dbReference type="NCBI Taxonomy" id="155900"/>
    <lineage>
        <taxon>unclassified sequences</taxon>
        <taxon>environmental samples</taxon>
    </lineage>
</organism>
<comment type="similarity">
    <text evidence="1">Belongs to the carbon-nitrogen hydrolase superfamily. Nitrilase family.</text>
</comment>
<protein>
    <submittedName>
        <fullName evidence="3">Nitrilase</fullName>
        <ecNumber evidence="3">3.5.5.7</ecNumber>
    </submittedName>
</protein>
<dbReference type="EC" id="3.5.5.7" evidence="3"/>
<evidence type="ECO:0000256" key="1">
    <source>
        <dbReference type="ARBA" id="ARBA00008129"/>
    </source>
</evidence>
<dbReference type="Gene3D" id="3.60.110.10">
    <property type="entry name" value="Carbon-nitrogen hydrolase"/>
    <property type="match status" value="1"/>
</dbReference>